<reference evidence="13" key="1">
    <citation type="submission" date="2013-04" db="EMBL/GenBank/DDBJ databases">
        <authorList>
            <person name="Qu J."/>
            <person name="Murali S.C."/>
            <person name="Bandaranaike D."/>
            <person name="Bellair M."/>
            <person name="Blankenburg K."/>
            <person name="Chao H."/>
            <person name="Dinh H."/>
            <person name="Doddapaneni H."/>
            <person name="Downs B."/>
            <person name="Dugan-Rocha S."/>
            <person name="Elkadiri S."/>
            <person name="Gnanaolivu R.D."/>
            <person name="Hernandez B."/>
            <person name="Javaid M."/>
            <person name="Jayaseelan J.C."/>
            <person name="Lee S."/>
            <person name="Li M."/>
            <person name="Ming W."/>
            <person name="Munidasa M."/>
            <person name="Muniz J."/>
            <person name="Nguyen L."/>
            <person name="Ongeri F."/>
            <person name="Osuji N."/>
            <person name="Pu L.-L."/>
            <person name="Puazo M."/>
            <person name="Qu C."/>
            <person name="Quiroz J."/>
            <person name="Raj R."/>
            <person name="Weissenberger G."/>
            <person name="Xin Y."/>
            <person name="Zou X."/>
            <person name="Han Y."/>
            <person name="Richards S."/>
            <person name="Worley K."/>
            <person name="Muzny D."/>
            <person name="Gibbs R."/>
        </authorList>
    </citation>
    <scope>NUCLEOTIDE SEQUENCE</scope>
    <source>
        <strain evidence="13">Sampled in the wild</strain>
    </source>
</reference>
<evidence type="ECO:0000313" key="13">
    <source>
        <dbReference type="EMBL" id="KAG8233146.1"/>
    </source>
</evidence>
<sequence>MAVFGMVSAVAGFVKVRYLVDKAVIDNCVFRAHYRLTSAFLFVCCIIVTANNLIGDPISCIADGAVPPHVLNTYCWITSTFTLPHQQGKPVGTHVAHPGVGTYDPDKNETYYHSYYQWVPFVLFLQSHL</sequence>
<reference evidence="13" key="2">
    <citation type="submission" date="2017-10" db="EMBL/GenBank/DDBJ databases">
        <title>Ladona fulva Genome sequencing and assembly.</title>
        <authorList>
            <person name="Murali S."/>
            <person name="Richards S."/>
            <person name="Bandaranaike D."/>
            <person name="Bellair M."/>
            <person name="Blankenburg K."/>
            <person name="Chao H."/>
            <person name="Dinh H."/>
            <person name="Doddapaneni H."/>
            <person name="Dugan-Rocha S."/>
            <person name="Elkadiri S."/>
            <person name="Gnanaolivu R."/>
            <person name="Hernandez B."/>
            <person name="Skinner E."/>
            <person name="Javaid M."/>
            <person name="Lee S."/>
            <person name="Li M."/>
            <person name="Ming W."/>
            <person name="Munidasa M."/>
            <person name="Muniz J."/>
            <person name="Nguyen L."/>
            <person name="Hughes D."/>
            <person name="Osuji N."/>
            <person name="Pu L.-L."/>
            <person name="Puazo M."/>
            <person name="Qu C."/>
            <person name="Quiroz J."/>
            <person name="Raj R."/>
            <person name="Weissenberger G."/>
            <person name="Xin Y."/>
            <person name="Zou X."/>
            <person name="Han Y."/>
            <person name="Worley K."/>
            <person name="Muzny D."/>
            <person name="Gibbs R."/>
        </authorList>
    </citation>
    <scope>NUCLEOTIDE SEQUENCE</scope>
    <source>
        <strain evidence="13">Sampled in the wild</strain>
    </source>
</reference>
<evidence type="ECO:0000256" key="11">
    <source>
        <dbReference type="ARBA" id="ARBA00023303"/>
    </source>
</evidence>
<dbReference type="Proteomes" id="UP000792457">
    <property type="component" value="Unassembled WGS sequence"/>
</dbReference>
<keyword evidence="7" id="KW-0965">Cell junction</keyword>
<dbReference type="PANTHER" id="PTHR11893:SF37">
    <property type="entry name" value="INNEXIN INX3"/>
    <property type="match status" value="1"/>
</dbReference>
<keyword evidence="3 12" id="KW-0813">Transport</keyword>
<evidence type="ECO:0000256" key="6">
    <source>
        <dbReference type="ARBA" id="ARBA00022868"/>
    </source>
</evidence>
<keyword evidence="10" id="KW-0472">Membrane</keyword>
<dbReference type="Pfam" id="PF00876">
    <property type="entry name" value="Innexin"/>
    <property type="match status" value="1"/>
</dbReference>
<comment type="caution">
    <text evidence="13">The sequence shown here is derived from an EMBL/GenBank/DDBJ whole genome shotgun (WGS) entry which is preliminary data.</text>
</comment>
<protein>
    <recommendedName>
        <fullName evidence="12">Innexin</fullName>
    </recommendedName>
</protein>
<comment type="subcellular location">
    <subcellularLocation>
        <location evidence="1">Cell junction</location>
        <location evidence="1">Gap junction</location>
    </subcellularLocation>
    <subcellularLocation>
        <location evidence="2 12">Cell membrane</location>
        <topology evidence="2 12">Multi-pass membrane protein</topology>
    </subcellularLocation>
</comment>
<dbReference type="GO" id="GO:0005886">
    <property type="term" value="C:plasma membrane"/>
    <property type="evidence" value="ECO:0007669"/>
    <property type="project" value="UniProtKB-SubCell"/>
</dbReference>
<proteinExistence type="inferred from homology"/>
<dbReference type="GO" id="GO:0005243">
    <property type="term" value="F:gap junction channel activity"/>
    <property type="evidence" value="ECO:0007669"/>
    <property type="project" value="TreeGrafter"/>
</dbReference>
<name>A0A8K0KDI5_LADFU</name>
<evidence type="ECO:0000256" key="1">
    <source>
        <dbReference type="ARBA" id="ARBA00004610"/>
    </source>
</evidence>
<dbReference type="GO" id="GO:0005921">
    <property type="term" value="C:gap junction"/>
    <property type="evidence" value="ECO:0007669"/>
    <property type="project" value="UniProtKB-SubCell"/>
</dbReference>
<evidence type="ECO:0000256" key="2">
    <source>
        <dbReference type="ARBA" id="ARBA00004651"/>
    </source>
</evidence>
<dbReference type="GO" id="GO:0034220">
    <property type="term" value="P:monoatomic ion transmembrane transport"/>
    <property type="evidence" value="ECO:0007669"/>
    <property type="project" value="UniProtKB-KW"/>
</dbReference>
<evidence type="ECO:0000256" key="3">
    <source>
        <dbReference type="ARBA" id="ARBA00022448"/>
    </source>
</evidence>
<accession>A0A8K0KDI5</accession>
<keyword evidence="5" id="KW-0812">Transmembrane</keyword>
<keyword evidence="9 12" id="KW-0406">Ion transport</keyword>
<evidence type="ECO:0000256" key="12">
    <source>
        <dbReference type="RuleBase" id="RU010713"/>
    </source>
</evidence>
<dbReference type="GO" id="GO:0007602">
    <property type="term" value="P:phototransduction"/>
    <property type="evidence" value="ECO:0007669"/>
    <property type="project" value="TreeGrafter"/>
</dbReference>
<dbReference type="EMBL" id="KZ308689">
    <property type="protein sequence ID" value="KAG8233146.1"/>
    <property type="molecule type" value="Genomic_DNA"/>
</dbReference>
<dbReference type="PANTHER" id="PTHR11893">
    <property type="entry name" value="INNEXIN"/>
    <property type="match status" value="1"/>
</dbReference>
<keyword evidence="11 12" id="KW-0407">Ion channel</keyword>
<comment type="function">
    <text evidence="12">Structural component of the gap junctions.</text>
</comment>
<gene>
    <name evidence="12" type="primary">inx</name>
    <name evidence="13" type="ORF">J437_LFUL010376</name>
</gene>
<evidence type="ECO:0000256" key="9">
    <source>
        <dbReference type="ARBA" id="ARBA00023065"/>
    </source>
</evidence>
<evidence type="ECO:0000313" key="14">
    <source>
        <dbReference type="Proteomes" id="UP000792457"/>
    </source>
</evidence>
<dbReference type="OrthoDB" id="5867527at2759"/>
<keyword evidence="6" id="KW-0303">Gap junction</keyword>
<organism evidence="13 14">
    <name type="scientific">Ladona fulva</name>
    <name type="common">Scarce chaser dragonfly</name>
    <name type="synonym">Libellula fulva</name>
    <dbReference type="NCBI Taxonomy" id="123851"/>
    <lineage>
        <taxon>Eukaryota</taxon>
        <taxon>Metazoa</taxon>
        <taxon>Ecdysozoa</taxon>
        <taxon>Arthropoda</taxon>
        <taxon>Hexapoda</taxon>
        <taxon>Insecta</taxon>
        <taxon>Pterygota</taxon>
        <taxon>Palaeoptera</taxon>
        <taxon>Odonata</taxon>
        <taxon>Epiprocta</taxon>
        <taxon>Anisoptera</taxon>
        <taxon>Libelluloidea</taxon>
        <taxon>Libellulidae</taxon>
        <taxon>Ladona</taxon>
    </lineage>
</organism>
<evidence type="ECO:0000256" key="5">
    <source>
        <dbReference type="ARBA" id="ARBA00022692"/>
    </source>
</evidence>
<evidence type="ECO:0000256" key="4">
    <source>
        <dbReference type="ARBA" id="ARBA00022475"/>
    </source>
</evidence>
<comment type="similarity">
    <text evidence="12">Belongs to the pannexin family.</text>
</comment>
<evidence type="ECO:0000256" key="8">
    <source>
        <dbReference type="ARBA" id="ARBA00022989"/>
    </source>
</evidence>
<evidence type="ECO:0000256" key="7">
    <source>
        <dbReference type="ARBA" id="ARBA00022949"/>
    </source>
</evidence>
<dbReference type="AlphaFoldDB" id="A0A8K0KDI5"/>
<keyword evidence="8" id="KW-1133">Transmembrane helix</keyword>
<keyword evidence="14" id="KW-1185">Reference proteome</keyword>
<dbReference type="PROSITE" id="PS51013">
    <property type="entry name" value="PANNEXIN"/>
    <property type="match status" value="1"/>
</dbReference>
<keyword evidence="4" id="KW-1003">Cell membrane</keyword>
<evidence type="ECO:0000256" key="10">
    <source>
        <dbReference type="ARBA" id="ARBA00023136"/>
    </source>
</evidence>
<dbReference type="InterPro" id="IPR000990">
    <property type="entry name" value="Innexin"/>
</dbReference>
<dbReference type="PRINTS" id="PR01262">
    <property type="entry name" value="INNEXIN"/>
</dbReference>